<dbReference type="SUPFAM" id="SSF56672">
    <property type="entry name" value="DNA/RNA polymerases"/>
    <property type="match status" value="1"/>
</dbReference>
<dbReference type="AlphaFoldDB" id="A0A2J7Q784"/>
<protein>
    <recommendedName>
        <fullName evidence="1">Reverse transcriptase domain-containing protein</fullName>
    </recommendedName>
</protein>
<evidence type="ECO:0000259" key="1">
    <source>
        <dbReference type="PROSITE" id="PS50878"/>
    </source>
</evidence>
<dbReference type="OrthoDB" id="414730at2759"/>
<dbReference type="SUPFAM" id="SSF56219">
    <property type="entry name" value="DNase I-like"/>
    <property type="match status" value="1"/>
</dbReference>
<dbReference type="EMBL" id="NEVH01017447">
    <property type="protein sequence ID" value="PNF24440.1"/>
    <property type="molecule type" value="Genomic_DNA"/>
</dbReference>
<proteinExistence type="predicted"/>
<dbReference type="InterPro" id="IPR000477">
    <property type="entry name" value="RT_dom"/>
</dbReference>
<dbReference type="STRING" id="105785.A0A2J7Q784"/>
<dbReference type="PANTHER" id="PTHR33332">
    <property type="entry name" value="REVERSE TRANSCRIPTASE DOMAIN-CONTAINING PROTEIN"/>
    <property type="match status" value="1"/>
</dbReference>
<keyword evidence="3" id="KW-1185">Reference proteome</keyword>
<dbReference type="InterPro" id="IPR043502">
    <property type="entry name" value="DNA/RNA_pol_sf"/>
</dbReference>
<dbReference type="Gene3D" id="3.60.10.10">
    <property type="entry name" value="Endonuclease/exonuclease/phosphatase"/>
    <property type="match status" value="1"/>
</dbReference>
<dbReference type="InParanoid" id="A0A2J7Q784"/>
<organism evidence="2 3">
    <name type="scientific">Cryptotermes secundus</name>
    <dbReference type="NCBI Taxonomy" id="105785"/>
    <lineage>
        <taxon>Eukaryota</taxon>
        <taxon>Metazoa</taxon>
        <taxon>Ecdysozoa</taxon>
        <taxon>Arthropoda</taxon>
        <taxon>Hexapoda</taxon>
        <taxon>Insecta</taxon>
        <taxon>Pterygota</taxon>
        <taxon>Neoptera</taxon>
        <taxon>Polyneoptera</taxon>
        <taxon>Dictyoptera</taxon>
        <taxon>Blattodea</taxon>
        <taxon>Blattoidea</taxon>
        <taxon>Termitoidae</taxon>
        <taxon>Kalotermitidae</taxon>
        <taxon>Cryptotermitinae</taxon>
        <taxon>Cryptotermes</taxon>
    </lineage>
</organism>
<dbReference type="GO" id="GO:0071897">
    <property type="term" value="P:DNA biosynthetic process"/>
    <property type="evidence" value="ECO:0007669"/>
    <property type="project" value="UniProtKB-ARBA"/>
</dbReference>
<gene>
    <name evidence="2" type="ORF">B7P43_G09692</name>
</gene>
<evidence type="ECO:0000313" key="2">
    <source>
        <dbReference type="EMBL" id="PNF24440.1"/>
    </source>
</evidence>
<comment type="caution">
    <text evidence="2">The sequence shown here is derived from an EMBL/GenBank/DDBJ whole genome shotgun (WGS) entry which is preliminary data.</text>
</comment>
<dbReference type="PROSITE" id="PS50878">
    <property type="entry name" value="RT_POL"/>
    <property type="match status" value="1"/>
</dbReference>
<dbReference type="Proteomes" id="UP000235965">
    <property type="component" value="Unassembled WGS sequence"/>
</dbReference>
<accession>A0A2J7Q784</accession>
<reference evidence="2 3" key="1">
    <citation type="submission" date="2017-12" db="EMBL/GenBank/DDBJ databases">
        <title>Hemimetabolous genomes reveal molecular basis of termite eusociality.</title>
        <authorList>
            <person name="Harrison M.C."/>
            <person name="Jongepier E."/>
            <person name="Robertson H.M."/>
            <person name="Arning N."/>
            <person name="Bitard-Feildel T."/>
            <person name="Chao H."/>
            <person name="Childers C.P."/>
            <person name="Dinh H."/>
            <person name="Doddapaneni H."/>
            <person name="Dugan S."/>
            <person name="Gowin J."/>
            <person name="Greiner C."/>
            <person name="Han Y."/>
            <person name="Hu H."/>
            <person name="Hughes D.S.T."/>
            <person name="Huylmans A.-K."/>
            <person name="Kemena C."/>
            <person name="Kremer L.P.M."/>
            <person name="Lee S.L."/>
            <person name="Lopez-Ezquerra A."/>
            <person name="Mallet L."/>
            <person name="Monroy-Kuhn J.M."/>
            <person name="Moser A."/>
            <person name="Murali S.C."/>
            <person name="Muzny D.M."/>
            <person name="Otani S."/>
            <person name="Piulachs M.-D."/>
            <person name="Poelchau M."/>
            <person name="Qu J."/>
            <person name="Schaub F."/>
            <person name="Wada-Katsumata A."/>
            <person name="Worley K.C."/>
            <person name="Xie Q."/>
            <person name="Ylla G."/>
            <person name="Poulsen M."/>
            <person name="Gibbs R.A."/>
            <person name="Schal C."/>
            <person name="Richards S."/>
            <person name="Belles X."/>
            <person name="Korb J."/>
            <person name="Bornberg-Bauer E."/>
        </authorList>
    </citation>
    <scope>NUCLEOTIDE SEQUENCE [LARGE SCALE GENOMIC DNA]</scope>
    <source>
        <tissue evidence="2">Whole body</tissue>
    </source>
</reference>
<name>A0A2J7Q784_9NEOP</name>
<evidence type="ECO:0000313" key="3">
    <source>
        <dbReference type="Proteomes" id="UP000235965"/>
    </source>
</evidence>
<feature type="domain" description="Reverse transcriptase" evidence="1">
    <location>
        <begin position="500"/>
        <end position="775"/>
    </location>
</feature>
<sequence>MGMIYNKNKVDNSRQWTSLVIYFQNIRSIRNKKEELDIFLNDACNYPDILCISEHHLSISELSIFSMTKYKMAAGFSRNMCQNGGVCILVKEDLSYQELDLKNLSMERVFEVCAVKIILNNRKLCILCIYRAPDGDICQFIERLDSTLSYLVSLKLEPIICGDTNINYLSENCKKVQLQALLDTYNLTQIIEFPTRISTTSVSLIDHFFIDKNAYNKFQVCSAINGLSDHDGQILILGDMLVMRQSDHVRAYRDINEENIVCFQRALQNENWIEVYNQENVNMKFNIFHNIFLSIFENSFPIVYKKKKDSNNWITKGIRISCKHKRALYILVKKSSDDSLKLYYKRYCKILVRVIREAKRLYYQKLIINSENKIQVTWKIINKESGKNQVSDKVTELQVGESRVTDPKELVRIFNKHFITVTKNLATKNADKSEAIKLLNNLKYDNLPELKLIPVTEVEIKNILKTLKSKNSTGYDGISSRILKYSINQISKPLGHILNASLERGIFPDRMKFASVRPLHKTGEKVVMANYRPISLLIIFSKIFEKAMYNRIKQHLHTNNLISSAQFGFRENRSTESAIYALTNHILETLERRCLSLGIFCDLTKAFDCVVHDILLSKLAVYGLGGKTLRWLKSYLGNRRQRVELYTNGNEKCCSGWEIVEYGVPQGSILGPLLFLLYINDLSSALNTDDRLLLYADDTSIVVSGIDIDEIQVRSNLVLNSLSRWFAVNGLSLNLKKTKVVKFDTTNRDNMSIHLKFNDEILHQETHVKFLGIEIDKTLNWKSQIESMLSRLGKACFAIRNMKLYSNIETLKMIYHAYFHSIMRYGIVFWGNSWEAKKIFLLQKRAIRIMLGMKPRESCRTVFKKLKILTLASQYILSLMILMVNNLGHYTFNHTIHGKSTRQVRNLHVPQSHLTKRQKGVYCMSVKVFNSLPDFLIELVHDKKQFIEKLKDVLLQNPSYTVEEFLLFCQDLSRGV</sequence>
<dbReference type="CDD" id="cd01650">
    <property type="entry name" value="RT_nLTR_like"/>
    <property type="match status" value="1"/>
</dbReference>
<dbReference type="Pfam" id="PF00078">
    <property type="entry name" value="RVT_1"/>
    <property type="match status" value="1"/>
</dbReference>
<dbReference type="InterPro" id="IPR036691">
    <property type="entry name" value="Endo/exonu/phosph_ase_sf"/>
</dbReference>